<keyword evidence="10" id="KW-0472">Membrane</keyword>
<organism evidence="12 13">
    <name type="scientific">Streptomyces millisiae</name>
    <dbReference type="NCBI Taxonomy" id="3075542"/>
    <lineage>
        <taxon>Bacteria</taxon>
        <taxon>Bacillati</taxon>
        <taxon>Actinomycetota</taxon>
        <taxon>Actinomycetes</taxon>
        <taxon>Kitasatosporales</taxon>
        <taxon>Streptomycetaceae</taxon>
        <taxon>Streptomyces</taxon>
    </lineage>
</organism>
<dbReference type="CDD" id="cd16917">
    <property type="entry name" value="HATPase_UhpB-NarQ-NarX-like"/>
    <property type="match status" value="1"/>
</dbReference>
<evidence type="ECO:0000256" key="3">
    <source>
        <dbReference type="ARBA" id="ARBA00022553"/>
    </source>
</evidence>
<reference evidence="13" key="1">
    <citation type="submission" date="2023-07" db="EMBL/GenBank/DDBJ databases">
        <title>30 novel species of actinomycetes from the DSMZ collection.</title>
        <authorList>
            <person name="Nouioui I."/>
        </authorList>
    </citation>
    <scope>NUCLEOTIDE SEQUENCE [LARGE SCALE GENOMIC DNA]</scope>
    <source>
        <strain evidence="13">DSM 44918</strain>
    </source>
</reference>
<dbReference type="GO" id="GO:0016301">
    <property type="term" value="F:kinase activity"/>
    <property type="evidence" value="ECO:0007669"/>
    <property type="project" value="UniProtKB-KW"/>
</dbReference>
<dbReference type="Proteomes" id="UP001183420">
    <property type="component" value="Unassembled WGS sequence"/>
</dbReference>
<dbReference type="EC" id="2.7.13.3" evidence="2"/>
<gene>
    <name evidence="12" type="ORF">RNC47_25015</name>
</gene>
<keyword evidence="3" id="KW-0597">Phosphoprotein</keyword>
<evidence type="ECO:0000256" key="8">
    <source>
        <dbReference type="ARBA" id="ARBA00023012"/>
    </source>
</evidence>
<dbReference type="Pfam" id="PF07730">
    <property type="entry name" value="HisKA_3"/>
    <property type="match status" value="1"/>
</dbReference>
<feature type="transmembrane region" description="Helical" evidence="10">
    <location>
        <begin position="30"/>
        <end position="47"/>
    </location>
</feature>
<keyword evidence="9" id="KW-0175">Coiled coil</keyword>
<evidence type="ECO:0000256" key="1">
    <source>
        <dbReference type="ARBA" id="ARBA00000085"/>
    </source>
</evidence>
<keyword evidence="10" id="KW-0812">Transmembrane</keyword>
<dbReference type="RefSeq" id="WP_311601825.1">
    <property type="nucleotide sequence ID" value="NZ_JAVREM010000043.1"/>
</dbReference>
<dbReference type="InterPro" id="IPR036890">
    <property type="entry name" value="HATPase_C_sf"/>
</dbReference>
<accession>A0ABU2LWN7</accession>
<evidence type="ECO:0000256" key="7">
    <source>
        <dbReference type="ARBA" id="ARBA00022840"/>
    </source>
</evidence>
<dbReference type="EMBL" id="JAVREM010000043">
    <property type="protein sequence ID" value="MDT0321597.1"/>
    <property type="molecule type" value="Genomic_DNA"/>
</dbReference>
<keyword evidence="7" id="KW-0067">ATP-binding</keyword>
<keyword evidence="10" id="KW-1133">Transmembrane helix</keyword>
<evidence type="ECO:0000313" key="12">
    <source>
        <dbReference type="EMBL" id="MDT0321597.1"/>
    </source>
</evidence>
<evidence type="ECO:0000256" key="9">
    <source>
        <dbReference type="SAM" id="Coils"/>
    </source>
</evidence>
<dbReference type="InterPro" id="IPR050482">
    <property type="entry name" value="Sensor_HK_TwoCompSys"/>
</dbReference>
<dbReference type="SUPFAM" id="SSF55874">
    <property type="entry name" value="ATPase domain of HSP90 chaperone/DNA topoisomerase II/histidine kinase"/>
    <property type="match status" value="1"/>
</dbReference>
<evidence type="ECO:0000256" key="4">
    <source>
        <dbReference type="ARBA" id="ARBA00022679"/>
    </source>
</evidence>
<sequence length="405" mass="41776">MVRRLIALAAVSLADTALLAAVLRDRGSSPWPLAGYAVAALTVAALCRRRPLAGFAAAQCAASLTGAGQALLLWSSYLAGRALRGRADAAVVAGAVLGGLAVQLLAVPVRTDALSRLVSGQLIFVALPLLLGRYLAQHHRLLRALDERNRRLLREREFLAERERLRERLRIARDMHDSLGHRLSLVSVQAAALEVAELPPAQRATTRQLAEAARGALTELHDLVGALRGTDAGPRPPEHGLAGIRSLVAGCRAAGVPVTLRERGAELPLGAAGWGAAHRVVEEGLTNAARHAPGRPVTVALDWESDALLLTVVNPLAAPAAPPAPSGGHGLAGLAERVGAAGGFLDHRHGEDGFRLVAMVPAEAAEAAETPDPGAGGVARGLALGTVTAVVLLAVPAAGMLVGVR</sequence>
<evidence type="ECO:0000256" key="5">
    <source>
        <dbReference type="ARBA" id="ARBA00022741"/>
    </source>
</evidence>
<proteinExistence type="predicted"/>
<feature type="domain" description="Signal transduction histidine kinase subgroup 3 dimerisation and phosphoacceptor" evidence="11">
    <location>
        <begin position="167"/>
        <end position="230"/>
    </location>
</feature>
<name>A0ABU2LWN7_9ACTN</name>
<evidence type="ECO:0000256" key="2">
    <source>
        <dbReference type="ARBA" id="ARBA00012438"/>
    </source>
</evidence>
<dbReference type="Gene3D" id="1.20.5.1930">
    <property type="match status" value="1"/>
</dbReference>
<dbReference type="Gene3D" id="3.30.565.10">
    <property type="entry name" value="Histidine kinase-like ATPase, C-terminal domain"/>
    <property type="match status" value="1"/>
</dbReference>
<evidence type="ECO:0000256" key="10">
    <source>
        <dbReference type="SAM" id="Phobius"/>
    </source>
</evidence>
<keyword evidence="6 12" id="KW-0418">Kinase</keyword>
<keyword evidence="8" id="KW-0902">Two-component regulatory system</keyword>
<keyword evidence="5" id="KW-0547">Nucleotide-binding</keyword>
<evidence type="ECO:0000313" key="13">
    <source>
        <dbReference type="Proteomes" id="UP001183420"/>
    </source>
</evidence>
<evidence type="ECO:0000259" key="11">
    <source>
        <dbReference type="Pfam" id="PF07730"/>
    </source>
</evidence>
<feature type="coiled-coil region" evidence="9">
    <location>
        <begin position="135"/>
        <end position="162"/>
    </location>
</feature>
<protein>
    <recommendedName>
        <fullName evidence="2">histidine kinase</fullName>
        <ecNumber evidence="2">2.7.13.3</ecNumber>
    </recommendedName>
</protein>
<feature type="transmembrane region" description="Helical" evidence="10">
    <location>
        <begin position="89"/>
        <end position="107"/>
    </location>
</feature>
<dbReference type="InterPro" id="IPR011712">
    <property type="entry name" value="Sig_transdc_His_kin_sub3_dim/P"/>
</dbReference>
<feature type="transmembrane region" description="Helical" evidence="10">
    <location>
        <begin position="54"/>
        <end position="77"/>
    </location>
</feature>
<comment type="catalytic activity">
    <reaction evidence="1">
        <text>ATP + protein L-histidine = ADP + protein N-phospho-L-histidine.</text>
        <dbReference type="EC" id="2.7.13.3"/>
    </reaction>
</comment>
<keyword evidence="13" id="KW-1185">Reference proteome</keyword>
<dbReference type="PANTHER" id="PTHR24421:SF10">
    <property type="entry name" value="NITRATE_NITRITE SENSOR PROTEIN NARQ"/>
    <property type="match status" value="1"/>
</dbReference>
<feature type="transmembrane region" description="Helical" evidence="10">
    <location>
        <begin position="382"/>
        <end position="404"/>
    </location>
</feature>
<keyword evidence="4" id="KW-0808">Transferase</keyword>
<comment type="caution">
    <text evidence="12">The sequence shown here is derived from an EMBL/GenBank/DDBJ whole genome shotgun (WGS) entry which is preliminary data.</text>
</comment>
<feature type="transmembrane region" description="Helical" evidence="10">
    <location>
        <begin position="114"/>
        <end position="136"/>
    </location>
</feature>
<dbReference type="PANTHER" id="PTHR24421">
    <property type="entry name" value="NITRATE/NITRITE SENSOR PROTEIN NARX-RELATED"/>
    <property type="match status" value="1"/>
</dbReference>
<evidence type="ECO:0000256" key="6">
    <source>
        <dbReference type="ARBA" id="ARBA00022777"/>
    </source>
</evidence>